<dbReference type="InterPro" id="IPR001128">
    <property type="entry name" value="Cyt_P450"/>
</dbReference>
<keyword evidence="2 7" id="KW-0349">Heme</keyword>
<evidence type="ECO:0000313" key="9">
    <source>
        <dbReference type="Proteomes" id="UP001611162"/>
    </source>
</evidence>
<name>A0ABW7SX42_9ACTN</name>
<dbReference type="Gene3D" id="1.10.630.10">
    <property type="entry name" value="Cytochrome P450"/>
    <property type="match status" value="1"/>
</dbReference>
<organism evidence="8 9">
    <name type="scientific">Streptomyces abikoensis</name>
    <dbReference type="NCBI Taxonomy" id="97398"/>
    <lineage>
        <taxon>Bacteria</taxon>
        <taxon>Bacillati</taxon>
        <taxon>Actinomycetota</taxon>
        <taxon>Actinomycetes</taxon>
        <taxon>Kitasatosporales</taxon>
        <taxon>Streptomycetaceae</taxon>
        <taxon>Streptomyces</taxon>
    </lineage>
</organism>
<proteinExistence type="inferred from homology"/>
<evidence type="ECO:0000256" key="1">
    <source>
        <dbReference type="ARBA" id="ARBA00010617"/>
    </source>
</evidence>
<dbReference type="EMBL" id="JBIRRB010000001">
    <property type="protein sequence ID" value="MFI0909795.1"/>
    <property type="molecule type" value="Genomic_DNA"/>
</dbReference>
<dbReference type="Pfam" id="PF00067">
    <property type="entry name" value="p450"/>
    <property type="match status" value="1"/>
</dbReference>
<dbReference type="InterPro" id="IPR017972">
    <property type="entry name" value="Cyt_P450_CS"/>
</dbReference>
<dbReference type="PROSITE" id="PS00086">
    <property type="entry name" value="CYTOCHROME_P450"/>
    <property type="match status" value="1"/>
</dbReference>
<keyword evidence="5 7" id="KW-0408">Iron</keyword>
<evidence type="ECO:0000256" key="4">
    <source>
        <dbReference type="ARBA" id="ARBA00023002"/>
    </source>
</evidence>
<evidence type="ECO:0000256" key="5">
    <source>
        <dbReference type="ARBA" id="ARBA00023004"/>
    </source>
</evidence>
<accession>A0ABW7SX42</accession>
<dbReference type="SUPFAM" id="SSF48264">
    <property type="entry name" value="Cytochrome P450"/>
    <property type="match status" value="1"/>
</dbReference>
<evidence type="ECO:0000256" key="7">
    <source>
        <dbReference type="RuleBase" id="RU000461"/>
    </source>
</evidence>
<dbReference type="Proteomes" id="UP001611162">
    <property type="component" value="Unassembled WGS sequence"/>
</dbReference>
<evidence type="ECO:0000256" key="2">
    <source>
        <dbReference type="ARBA" id="ARBA00022617"/>
    </source>
</evidence>
<comment type="caution">
    <text evidence="8">The sequence shown here is derived from an EMBL/GenBank/DDBJ whole genome shotgun (WGS) entry which is preliminary data.</text>
</comment>
<dbReference type="InterPro" id="IPR050196">
    <property type="entry name" value="Cytochrome_P450_Monoox"/>
</dbReference>
<dbReference type="PANTHER" id="PTHR24291">
    <property type="entry name" value="CYTOCHROME P450 FAMILY 4"/>
    <property type="match status" value="1"/>
</dbReference>
<evidence type="ECO:0000313" key="8">
    <source>
        <dbReference type="EMBL" id="MFI0909795.1"/>
    </source>
</evidence>
<dbReference type="PRINTS" id="PR00385">
    <property type="entry name" value="P450"/>
</dbReference>
<comment type="similarity">
    <text evidence="1 7">Belongs to the cytochrome P450 family.</text>
</comment>
<keyword evidence="4 7" id="KW-0560">Oxidoreductase</keyword>
<sequence>MARHPRTIPVAPGRWALLGHTPALWRDTLGFLRSLPETGRIVRVDLGRLPVYFLTCPDLVHRILVTDAHEVDKGRIFQRIRPLLGNGLPNSEGEFHRRQRRLIQPVFHPARIASYATVMERHARALADSWHAGQVVAVDQTMNELALTTVVRTMFSRGLTATTVEEIKHCLPVLTGGILVRAFTPSLLDALPMSPNHRFDTAAKRLRAIIDALVTQYRRDAGGATHHDDLLSLLLNARDGSTGEAMDDTQIRDELTSFLFAGTASTGITLSWVFHELAHHPQAERRVRAEADEVTRTRAAGYDDLSSLAYTDRVLQETCRLRSVLLIMRRTSGPVTLDGVRLPPGVNLAFSPYSLHRDPRLFPRPGRFDPDRWLSGPGAPPRQAFIPFGAGSRKCIGDAFSWTEMSLTVATIAARWRLVPVPGHRVREVAAALVRPDALPMVVTPWGKQGG</sequence>
<dbReference type="PANTHER" id="PTHR24291:SF50">
    <property type="entry name" value="BIFUNCTIONAL ALBAFLAVENONE MONOOXYGENASE_TERPENE SYNTHASE"/>
    <property type="match status" value="1"/>
</dbReference>
<protein>
    <submittedName>
        <fullName evidence="8">Cytochrome P450</fullName>
    </submittedName>
</protein>
<dbReference type="PRINTS" id="PR00463">
    <property type="entry name" value="EP450I"/>
</dbReference>
<keyword evidence="3 7" id="KW-0479">Metal-binding</keyword>
<keyword evidence="9" id="KW-1185">Reference proteome</keyword>
<dbReference type="InterPro" id="IPR036396">
    <property type="entry name" value="Cyt_P450_sf"/>
</dbReference>
<dbReference type="InterPro" id="IPR002401">
    <property type="entry name" value="Cyt_P450_E_grp-I"/>
</dbReference>
<evidence type="ECO:0000256" key="6">
    <source>
        <dbReference type="ARBA" id="ARBA00023033"/>
    </source>
</evidence>
<reference evidence="8 9" key="1">
    <citation type="submission" date="2024-10" db="EMBL/GenBank/DDBJ databases">
        <title>The Natural Products Discovery Center: Release of the First 8490 Sequenced Strains for Exploring Actinobacteria Biosynthetic Diversity.</title>
        <authorList>
            <person name="Kalkreuter E."/>
            <person name="Kautsar S.A."/>
            <person name="Yang D."/>
            <person name="Bader C.D."/>
            <person name="Teijaro C.N."/>
            <person name="Fluegel L."/>
            <person name="Davis C.M."/>
            <person name="Simpson J.R."/>
            <person name="Lauterbach L."/>
            <person name="Steele A.D."/>
            <person name="Gui C."/>
            <person name="Meng S."/>
            <person name="Li G."/>
            <person name="Viehrig K."/>
            <person name="Ye F."/>
            <person name="Su P."/>
            <person name="Kiefer A.F."/>
            <person name="Nichols A."/>
            <person name="Cepeda A.J."/>
            <person name="Yan W."/>
            <person name="Fan B."/>
            <person name="Jiang Y."/>
            <person name="Adhikari A."/>
            <person name="Zheng C.-J."/>
            <person name="Schuster L."/>
            <person name="Cowan T.M."/>
            <person name="Smanski M.J."/>
            <person name="Chevrette M.G."/>
            <person name="De Carvalho L.P.S."/>
            <person name="Shen B."/>
        </authorList>
    </citation>
    <scope>NUCLEOTIDE SEQUENCE [LARGE SCALE GENOMIC DNA]</scope>
    <source>
        <strain evidence="8 9">NPDC020979</strain>
    </source>
</reference>
<evidence type="ECO:0000256" key="3">
    <source>
        <dbReference type="ARBA" id="ARBA00022723"/>
    </source>
</evidence>
<dbReference type="RefSeq" id="WP_397612204.1">
    <property type="nucleotide sequence ID" value="NZ_JBIRRB010000001.1"/>
</dbReference>
<keyword evidence="6 7" id="KW-0503">Monooxygenase</keyword>
<gene>
    <name evidence="8" type="ORF">ACH4TF_04975</name>
</gene>
<dbReference type="CDD" id="cd11049">
    <property type="entry name" value="CYP170A1-like"/>
    <property type="match status" value="1"/>
</dbReference>